<reference evidence="4" key="1">
    <citation type="submission" date="2020-10" db="EMBL/GenBank/DDBJ databases">
        <authorList>
            <person name="Gilroy R."/>
        </authorList>
    </citation>
    <scope>NUCLEOTIDE SEQUENCE</scope>
    <source>
        <strain evidence="4">CHK158-818</strain>
    </source>
</reference>
<dbReference type="InterPro" id="IPR016181">
    <property type="entry name" value="Acyl_CoA_acyltransferase"/>
</dbReference>
<protein>
    <submittedName>
        <fullName evidence="4">GNAT family N-acetyltransferase</fullName>
    </submittedName>
</protein>
<dbReference type="PROSITE" id="PS51186">
    <property type="entry name" value="GNAT"/>
    <property type="match status" value="1"/>
</dbReference>
<evidence type="ECO:0000256" key="2">
    <source>
        <dbReference type="ARBA" id="ARBA00023315"/>
    </source>
</evidence>
<dbReference type="CDD" id="cd04301">
    <property type="entry name" value="NAT_SF"/>
    <property type="match status" value="1"/>
</dbReference>
<proteinExistence type="predicted"/>
<dbReference type="PANTHER" id="PTHR43877">
    <property type="entry name" value="AMINOALKYLPHOSPHONATE N-ACETYLTRANSFERASE-RELATED-RELATED"/>
    <property type="match status" value="1"/>
</dbReference>
<dbReference type="Gene3D" id="3.40.630.30">
    <property type="match status" value="1"/>
</dbReference>
<gene>
    <name evidence="4" type="ORF">IAB03_06620</name>
</gene>
<dbReference type="GO" id="GO:0016747">
    <property type="term" value="F:acyltransferase activity, transferring groups other than amino-acyl groups"/>
    <property type="evidence" value="ECO:0007669"/>
    <property type="project" value="InterPro"/>
</dbReference>
<evidence type="ECO:0000259" key="3">
    <source>
        <dbReference type="PROSITE" id="PS51186"/>
    </source>
</evidence>
<name>A0A9D1SCU1_9BACT</name>
<evidence type="ECO:0000256" key="1">
    <source>
        <dbReference type="ARBA" id="ARBA00022679"/>
    </source>
</evidence>
<dbReference type="InterPro" id="IPR000182">
    <property type="entry name" value="GNAT_dom"/>
</dbReference>
<organism evidence="4 5">
    <name type="scientific">Candidatus Gallibacteroides avistercoris</name>
    <dbReference type="NCBI Taxonomy" id="2840833"/>
    <lineage>
        <taxon>Bacteria</taxon>
        <taxon>Pseudomonadati</taxon>
        <taxon>Bacteroidota</taxon>
        <taxon>Bacteroidia</taxon>
        <taxon>Bacteroidales</taxon>
        <taxon>Bacteroidaceae</taxon>
        <taxon>Bacteroidaceae incertae sedis</taxon>
        <taxon>Candidatus Gallibacteroides</taxon>
    </lineage>
</organism>
<dbReference type="EMBL" id="DVNA01000148">
    <property type="protein sequence ID" value="HIU55461.1"/>
    <property type="molecule type" value="Genomic_DNA"/>
</dbReference>
<dbReference type="SUPFAM" id="SSF55729">
    <property type="entry name" value="Acyl-CoA N-acyltransferases (Nat)"/>
    <property type="match status" value="1"/>
</dbReference>
<keyword evidence="1" id="KW-0808">Transferase</keyword>
<reference evidence="4" key="2">
    <citation type="journal article" date="2021" name="PeerJ">
        <title>Extensive microbial diversity within the chicken gut microbiome revealed by metagenomics and culture.</title>
        <authorList>
            <person name="Gilroy R."/>
            <person name="Ravi A."/>
            <person name="Getino M."/>
            <person name="Pursley I."/>
            <person name="Horton D.L."/>
            <person name="Alikhan N.F."/>
            <person name="Baker D."/>
            <person name="Gharbi K."/>
            <person name="Hall N."/>
            <person name="Watson M."/>
            <person name="Adriaenssens E.M."/>
            <person name="Foster-Nyarko E."/>
            <person name="Jarju S."/>
            <person name="Secka A."/>
            <person name="Antonio M."/>
            <person name="Oren A."/>
            <person name="Chaudhuri R.R."/>
            <person name="La Ragione R."/>
            <person name="Hildebrand F."/>
            <person name="Pallen M.J."/>
        </authorList>
    </citation>
    <scope>NUCLEOTIDE SEQUENCE</scope>
    <source>
        <strain evidence="4">CHK158-818</strain>
    </source>
</reference>
<dbReference type="Proteomes" id="UP000824112">
    <property type="component" value="Unassembled WGS sequence"/>
</dbReference>
<comment type="caution">
    <text evidence="4">The sequence shown here is derived from an EMBL/GenBank/DDBJ whole genome shotgun (WGS) entry which is preliminary data.</text>
</comment>
<dbReference type="AlphaFoldDB" id="A0A9D1SCU1"/>
<dbReference type="PANTHER" id="PTHR43877:SF2">
    <property type="entry name" value="AMINOALKYLPHOSPHONATE N-ACETYLTRANSFERASE-RELATED"/>
    <property type="match status" value="1"/>
</dbReference>
<dbReference type="Pfam" id="PF00583">
    <property type="entry name" value="Acetyltransf_1"/>
    <property type="match status" value="1"/>
</dbReference>
<dbReference type="InterPro" id="IPR050832">
    <property type="entry name" value="Bact_Acetyltransf"/>
</dbReference>
<evidence type="ECO:0000313" key="5">
    <source>
        <dbReference type="Proteomes" id="UP000824112"/>
    </source>
</evidence>
<feature type="domain" description="N-acetyltransferase" evidence="3">
    <location>
        <begin position="2"/>
        <end position="164"/>
    </location>
</feature>
<evidence type="ECO:0000313" key="4">
    <source>
        <dbReference type="EMBL" id="HIU55461.1"/>
    </source>
</evidence>
<sequence length="165" mass="19163">MYLFRKATLQDLPRVYALKQEVVRHPYPGMSWSEAYPSEEVLKNDIQTGSMFLLLSEEDRLLGVVSVNEACDVHYQQVNWQTPVPACYMHRLFVKPRNRGEHLGAELISRVESEARTRAYRSIRFDSCTSNYPAHRLYERCGYLRCGEIPLTGKTGTYYAFEKSL</sequence>
<accession>A0A9D1SCU1</accession>
<keyword evidence="2" id="KW-0012">Acyltransferase</keyword>